<feature type="region of interest" description="Disordered" evidence="1">
    <location>
        <begin position="39"/>
        <end position="134"/>
    </location>
</feature>
<reference evidence="2" key="1">
    <citation type="journal article" date="2021" name="bioRxiv">
        <title>Whole Genome Assembly and Annotation of Northern Wild Rice, Zizania palustris L., Supports a Whole Genome Duplication in the Zizania Genus.</title>
        <authorList>
            <person name="Haas M."/>
            <person name="Kono T."/>
            <person name="Macchietto M."/>
            <person name="Millas R."/>
            <person name="McGilp L."/>
            <person name="Shao M."/>
            <person name="Duquette J."/>
            <person name="Hirsch C.N."/>
            <person name="Kimball J."/>
        </authorList>
    </citation>
    <scope>NUCLEOTIDE SEQUENCE</scope>
    <source>
        <tissue evidence="2">Fresh leaf tissue</tissue>
    </source>
</reference>
<dbReference type="Proteomes" id="UP000729402">
    <property type="component" value="Unassembled WGS sequence"/>
</dbReference>
<proteinExistence type="predicted"/>
<organism evidence="2 3">
    <name type="scientific">Zizania palustris</name>
    <name type="common">Northern wild rice</name>
    <dbReference type="NCBI Taxonomy" id="103762"/>
    <lineage>
        <taxon>Eukaryota</taxon>
        <taxon>Viridiplantae</taxon>
        <taxon>Streptophyta</taxon>
        <taxon>Embryophyta</taxon>
        <taxon>Tracheophyta</taxon>
        <taxon>Spermatophyta</taxon>
        <taxon>Magnoliopsida</taxon>
        <taxon>Liliopsida</taxon>
        <taxon>Poales</taxon>
        <taxon>Poaceae</taxon>
        <taxon>BOP clade</taxon>
        <taxon>Oryzoideae</taxon>
        <taxon>Oryzeae</taxon>
        <taxon>Zizaniinae</taxon>
        <taxon>Zizania</taxon>
    </lineage>
</organism>
<keyword evidence="3" id="KW-1185">Reference proteome</keyword>
<sequence>MIELSSKTVNRLRNNTSVAARRSDLGDWWRGARRTVAPCSADSSAEVGARPTAAWGSDLGEAGLRPRRRGAPTSAARGSDLGGAGLRPQRRGAPTSAVRRSDLGDAMQGSDLGGAALRPRRTAARGSDLGSAKR</sequence>
<evidence type="ECO:0000313" key="2">
    <source>
        <dbReference type="EMBL" id="KAG8042835.1"/>
    </source>
</evidence>
<gene>
    <name evidence="2" type="ORF">GUJ93_ZPchr1094g7160</name>
</gene>
<reference evidence="2" key="2">
    <citation type="submission" date="2021-02" db="EMBL/GenBank/DDBJ databases">
        <authorList>
            <person name="Kimball J.A."/>
            <person name="Haas M.W."/>
            <person name="Macchietto M."/>
            <person name="Kono T."/>
            <person name="Duquette J."/>
            <person name="Shao M."/>
        </authorList>
    </citation>
    <scope>NUCLEOTIDE SEQUENCE</scope>
    <source>
        <tissue evidence="2">Fresh leaf tissue</tissue>
    </source>
</reference>
<comment type="caution">
    <text evidence="2">The sequence shown here is derived from an EMBL/GenBank/DDBJ whole genome shotgun (WGS) entry which is preliminary data.</text>
</comment>
<evidence type="ECO:0000313" key="3">
    <source>
        <dbReference type="Proteomes" id="UP000729402"/>
    </source>
</evidence>
<evidence type="ECO:0000256" key="1">
    <source>
        <dbReference type="SAM" id="MobiDB-lite"/>
    </source>
</evidence>
<dbReference type="EMBL" id="JAAALK010001502">
    <property type="protein sequence ID" value="KAG8042835.1"/>
    <property type="molecule type" value="Genomic_DNA"/>
</dbReference>
<accession>A0A8J5RCN9</accession>
<name>A0A8J5RCN9_ZIZPA</name>
<protein>
    <submittedName>
        <fullName evidence="2">Uncharacterized protein</fullName>
    </submittedName>
</protein>
<dbReference type="AlphaFoldDB" id="A0A8J5RCN9"/>